<dbReference type="GO" id="GO:0003700">
    <property type="term" value="F:DNA-binding transcription factor activity"/>
    <property type="evidence" value="ECO:0007669"/>
    <property type="project" value="InterPro"/>
</dbReference>
<dbReference type="CDD" id="cd05013">
    <property type="entry name" value="SIS_RpiR"/>
    <property type="match status" value="1"/>
</dbReference>
<feature type="region of interest" description="Disordered" evidence="4">
    <location>
        <begin position="1"/>
        <end position="20"/>
    </location>
</feature>
<dbReference type="Pfam" id="PF01418">
    <property type="entry name" value="HTH_6"/>
    <property type="match status" value="1"/>
</dbReference>
<dbReference type="PROSITE" id="PS51071">
    <property type="entry name" value="HTH_RPIR"/>
    <property type="match status" value="1"/>
</dbReference>
<sequence>MRQTTEMNQSSDTKHDSKPELRDIFAEIKERYKSLSKSHKKIAAFVMKNYEKAPDMSAIKVAQHVKVSEATVVRFALSLGYEGYPEFRKALKNEINSKLTTIERINMTLGDEEKEKLMQRSVAAVLKSDINSINGTLESFDYEALRQCVDIIRSAGKVVIIGFRTTSLLTEHLGYYLNLILDDVRVINHGVTDVYEHLIKIGEDDVVIAMSFPRYAQKTYEAVEFLKNRGPKIITISDNEHAPINEFADYKLIAKSNVYSFVDSLVAPLSLINALVVAVGFKNIKETKQTFNELEEIWKEHYIYTGDEFVKDL</sequence>
<dbReference type="SUPFAM" id="SSF46689">
    <property type="entry name" value="Homeodomain-like"/>
    <property type="match status" value="1"/>
</dbReference>
<dbReference type="InterPro" id="IPR035472">
    <property type="entry name" value="RpiR-like_SIS"/>
</dbReference>
<evidence type="ECO:0000313" key="7">
    <source>
        <dbReference type="EMBL" id="QCT70682.1"/>
    </source>
</evidence>
<dbReference type="PANTHER" id="PTHR30514">
    <property type="entry name" value="GLUCOKINASE"/>
    <property type="match status" value="1"/>
</dbReference>
<dbReference type="EMBL" id="CP029487">
    <property type="protein sequence ID" value="QCT70682.1"/>
    <property type="molecule type" value="Genomic_DNA"/>
</dbReference>
<keyword evidence="2" id="KW-0238">DNA-binding</keyword>
<name>A0A2A5TA40_EUBML</name>
<dbReference type="GO" id="GO:1901135">
    <property type="term" value="P:carbohydrate derivative metabolic process"/>
    <property type="evidence" value="ECO:0007669"/>
    <property type="project" value="InterPro"/>
</dbReference>
<organism evidence="7 8">
    <name type="scientific">Eubacterium maltosivorans</name>
    <dbReference type="NCBI Taxonomy" id="2041044"/>
    <lineage>
        <taxon>Bacteria</taxon>
        <taxon>Bacillati</taxon>
        <taxon>Bacillota</taxon>
        <taxon>Clostridia</taxon>
        <taxon>Eubacteriales</taxon>
        <taxon>Eubacteriaceae</taxon>
        <taxon>Eubacterium</taxon>
    </lineage>
</organism>
<feature type="compositionally biased region" description="Polar residues" evidence="4">
    <location>
        <begin position="1"/>
        <end position="11"/>
    </location>
</feature>
<dbReference type="PROSITE" id="PS51464">
    <property type="entry name" value="SIS"/>
    <property type="match status" value="1"/>
</dbReference>
<keyword evidence="8" id="KW-1185">Reference proteome</keyword>
<proteinExistence type="predicted"/>
<evidence type="ECO:0000313" key="8">
    <source>
        <dbReference type="Proteomes" id="UP000218387"/>
    </source>
</evidence>
<dbReference type="InterPro" id="IPR009057">
    <property type="entry name" value="Homeodomain-like_sf"/>
</dbReference>
<dbReference type="InterPro" id="IPR047640">
    <property type="entry name" value="RpiR-like"/>
</dbReference>
<dbReference type="AlphaFoldDB" id="A0A2A5TA40"/>
<evidence type="ECO:0000256" key="2">
    <source>
        <dbReference type="ARBA" id="ARBA00023125"/>
    </source>
</evidence>
<dbReference type="GO" id="GO:0097367">
    <property type="term" value="F:carbohydrate derivative binding"/>
    <property type="evidence" value="ECO:0007669"/>
    <property type="project" value="InterPro"/>
</dbReference>
<evidence type="ECO:0000259" key="5">
    <source>
        <dbReference type="PROSITE" id="PS51071"/>
    </source>
</evidence>
<dbReference type="PANTHER" id="PTHR30514:SF18">
    <property type="entry name" value="RPIR-FAMILY TRANSCRIPTIONAL REGULATOR"/>
    <property type="match status" value="1"/>
</dbReference>
<dbReference type="Gene3D" id="1.10.10.10">
    <property type="entry name" value="Winged helix-like DNA-binding domain superfamily/Winged helix DNA-binding domain"/>
    <property type="match status" value="1"/>
</dbReference>
<protein>
    <submittedName>
        <fullName evidence="7">MurR/RpiR family transcriptional regulator</fullName>
    </submittedName>
</protein>
<dbReference type="Pfam" id="PF01380">
    <property type="entry name" value="SIS"/>
    <property type="match status" value="1"/>
</dbReference>
<feature type="domain" description="SIS" evidence="6">
    <location>
        <begin position="148"/>
        <end position="286"/>
    </location>
</feature>
<gene>
    <name evidence="7" type="ORF">CPZ25_004845</name>
</gene>
<evidence type="ECO:0000259" key="6">
    <source>
        <dbReference type="PROSITE" id="PS51464"/>
    </source>
</evidence>
<dbReference type="InterPro" id="IPR001347">
    <property type="entry name" value="SIS_dom"/>
</dbReference>
<dbReference type="Gene3D" id="3.40.50.10490">
    <property type="entry name" value="Glucose-6-phosphate isomerase like protein, domain 1"/>
    <property type="match status" value="1"/>
</dbReference>
<dbReference type="InterPro" id="IPR000281">
    <property type="entry name" value="HTH_RpiR"/>
</dbReference>
<reference evidence="7 8" key="1">
    <citation type="submission" date="2018-05" db="EMBL/GenBank/DDBJ databases">
        <title>Genome comparison of Eubacterium sp.</title>
        <authorList>
            <person name="Feng Y."/>
            <person name="Sanchez-Andrea I."/>
            <person name="Stams A.J.M."/>
            <person name="De Vos W.M."/>
        </authorList>
    </citation>
    <scope>NUCLEOTIDE SEQUENCE [LARGE SCALE GENOMIC DNA]</scope>
    <source>
        <strain evidence="7 8">YI</strain>
    </source>
</reference>
<dbReference type="SUPFAM" id="SSF53697">
    <property type="entry name" value="SIS domain"/>
    <property type="match status" value="1"/>
</dbReference>
<dbReference type="InterPro" id="IPR046348">
    <property type="entry name" value="SIS_dom_sf"/>
</dbReference>
<accession>A0A2A5TA40</accession>
<dbReference type="GO" id="GO:0003677">
    <property type="term" value="F:DNA binding"/>
    <property type="evidence" value="ECO:0007669"/>
    <property type="project" value="UniProtKB-KW"/>
</dbReference>
<dbReference type="KEGG" id="emt:CPZ25_004845"/>
<evidence type="ECO:0000256" key="4">
    <source>
        <dbReference type="SAM" id="MobiDB-lite"/>
    </source>
</evidence>
<evidence type="ECO:0000256" key="3">
    <source>
        <dbReference type="ARBA" id="ARBA00023163"/>
    </source>
</evidence>
<dbReference type="Proteomes" id="UP000218387">
    <property type="component" value="Chromosome"/>
</dbReference>
<evidence type="ECO:0000256" key="1">
    <source>
        <dbReference type="ARBA" id="ARBA00023015"/>
    </source>
</evidence>
<dbReference type="InterPro" id="IPR036388">
    <property type="entry name" value="WH-like_DNA-bd_sf"/>
</dbReference>
<keyword evidence="3" id="KW-0804">Transcription</keyword>
<feature type="domain" description="HTH rpiR-type" evidence="5">
    <location>
        <begin position="22"/>
        <end position="98"/>
    </location>
</feature>
<keyword evidence="1" id="KW-0805">Transcription regulation</keyword>